<dbReference type="SUPFAM" id="SSF53850">
    <property type="entry name" value="Periplasmic binding protein-like II"/>
    <property type="match status" value="1"/>
</dbReference>
<reference evidence="6 7" key="1">
    <citation type="submission" date="2019-09" db="EMBL/GenBank/DDBJ databases">
        <title>Taxonomic organization of the family Brucellaceae based on a phylogenomic approach.</title>
        <authorList>
            <person name="Leclercq S."/>
            <person name="Cloeckaert A."/>
            <person name="Zygmunt M.S."/>
        </authorList>
    </citation>
    <scope>NUCLEOTIDE SEQUENCE [LARGE SCALE GENOMIC DNA]</scope>
    <source>
        <strain evidence="6 7">TA93</strain>
    </source>
</reference>
<evidence type="ECO:0000256" key="1">
    <source>
        <dbReference type="ARBA" id="ARBA00009437"/>
    </source>
</evidence>
<dbReference type="GO" id="GO:0003700">
    <property type="term" value="F:DNA-binding transcription factor activity"/>
    <property type="evidence" value="ECO:0007669"/>
    <property type="project" value="InterPro"/>
</dbReference>
<evidence type="ECO:0000313" key="7">
    <source>
        <dbReference type="Proteomes" id="UP000460650"/>
    </source>
</evidence>
<dbReference type="Gene3D" id="1.10.10.10">
    <property type="entry name" value="Winged helix-like DNA-binding domain superfamily/Winged helix DNA-binding domain"/>
    <property type="match status" value="1"/>
</dbReference>
<dbReference type="InterPro" id="IPR005119">
    <property type="entry name" value="LysR_subst-bd"/>
</dbReference>
<dbReference type="CDD" id="cd08414">
    <property type="entry name" value="PBP2_LTTR_aromatics_like"/>
    <property type="match status" value="1"/>
</dbReference>
<keyword evidence="4" id="KW-0804">Transcription</keyword>
<dbReference type="RefSeq" id="WP_036578091.1">
    <property type="nucleotide sequence ID" value="NZ_WBVY01000002.1"/>
</dbReference>
<dbReference type="PROSITE" id="PS50931">
    <property type="entry name" value="HTH_LYSR"/>
    <property type="match status" value="1"/>
</dbReference>
<gene>
    <name evidence="6" type="ORF">F9K94_07380</name>
</gene>
<dbReference type="Gene3D" id="3.40.190.10">
    <property type="entry name" value="Periplasmic binding protein-like II"/>
    <property type="match status" value="2"/>
</dbReference>
<dbReference type="FunFam" id="1.10.10.10:FF:000001">
    <property type="entry name" value="LysR family transcriptional regulator"/>
    <property type="match status" value="1"/>
</dbReference>
<feature type="domain" description="HTH lysR-type" evidence="5">
    <location>
        <begin position="14"/>
        <end position="71"/>
    </location>
</feature>
<dbReference type="InterPro" id="IPR036388">
    <property type="entry name" value="WH-like_DNA-bd_sf"/>
</dbReference>
<dbReference type="EMBL" id="WBVY01000002">
    <property type="protein sequence ID" value="KAB2658022.1"/>
    <property type="molecule type" value="Genomic_DNA"/>
</dbReference>
<dbReference type="PANTHER" id="PTHR30346">
    <property type="entry name" value="TRANSCRIPTIONAL DUAL REGULATOR HCAR-RELATED"/>
    <property type="match status" value="1"/>
</dbReference>
<evidence type="ECO:0000259" key="5">
    <source>
        <dbReference type="PROSITE" id="PS50931"/>
    </source>
</evidence>
<dbReference type="GO" id="GO:0032993">
    <property type="term" value="C:protein-DNA complex"/>
    <property type="evidence" value="ECO:0007669"/>
    <property type="project" value="TreeGrafter"/>
</dbReference>
<dbReference type="InterPro" id="IPR000847">
    <property type="entry name" value="LysR_HTH_N"/>
</dbReference>
<proteinExistence type="inferred from homology"/>
<name>A0A7V7VW72_9HYPH</name>
<comment type="similarity">
    <text evidence="1">Belongs to the LysR transcriptional regulatory family.</text>
</comment>
<sequence>MPPASNKIPAARSFELRHLRYFCALVDEKNFERAAARLGIAQPGLSQQIMALETIVGSPLIDRSRRSVQLTQSGEVLYREALKILAQTDAAMVAVKRAGRGEIGQVSIGYVASAAYSGIVFETIRTFRAEYPDVAVNLTEMELRMQLSRISEGLLDMGFIRWPAPMPPGLTSLIVKREPLVAVLNEAHALANCSTLRLDALKGETFLTPRQPADIGFHRTTLEACRSAGFEPDINAHALDFTEIASRVAIELGVALVPKSMNAVGLPGTRYVDISGIPTTSDVALAFRKSEPSLAAKSFVALCRRAA</sequence>
<dbReference type="InterPro" id="IPR036390">
    <property type="entry name" value="WH_DNA-bd_sf"/>
</dbReference>
<evidence type="ECO:0000256" key="2">
    <source>
        <dbReference type="ARBA" id="ARBA00023015"/>
    </source>
</evidence>
<dbReference type="Proteomes" id="UP000460650">
    <property type="component" value="Unassembled WGS sequence"/>
</dbReference>
<protein>
    <submittedName>
        <fullName evidence="6">LysR family transcriptional regulator</fullName>
    </submittedName>
</protein>
<organism evidence="6 7">
    <name type="scientific">Brucella tritici</name>
    <dbReference type="NCBI Taxonomy" id="94626"/>
    <lineage>
        <taxon>Bacteria</taxon>
        <taxon>Pseudomonadati</taxon>
        <taxon>Pseudomonadota</taxon>
        <taxon>Alphaproteobacteria</taxon>
        <taxon>Hyphomicrobiales</taxon>
        <taxon>Brucellaceae</taxon>
        <taxon>Brucella/Ochrobactrum group</taxon>
        <taxon>Brucella</taxon>
    </lineage>
</organism>
<accession>A0A7V7VW72</accession>
<evidence type="ECO:0000256" key="3">
    <source>
        <dbReference type="ARBA" id="ARBA00023125"/>
    </source>
</evidence>
<dbReference type="Pfam" id="PF03466">
    <property type="entry name" value="LysR_substrate"/>
    <property type="match status" value="1"/>
</dbReference>
<comment type="caution">
    <text evidence="6">The sequence shown here is derived from an EMBL/GenBank/DDBJ whole genome shotgun (WGS) entry which is preliminary data.</text>
</comment>
<dbReference type="PANTHER" id="PTHR30346:SF30">
    <property type="entry name" value="SMALL NEUTRAL PROTEASE REGULATORY PROTEIN"/>
    <property type="match status" value="1"/>
</dbReference>
<dbReference type="GO" id="GO:0003677">
    <property type="term" value="F:DNA binding"/>
    <property type="evidence" value="ECO:0007669"/>
    <property type="project" value="UniProtKB-KW"/>
</dbReference>
<evidence type="ECO:0000256" key="4">
    <source>
        <dbReference type="ARBA" id="ARBA00023163"/>
    </source>
</evidence>
<evidence type="ECO:0000313" key="6">
    <source>
        <dbReference type="EMBL" id="KAB2658022.1"/>
    </source>
</evidence>
<dbReference type="SUPFAM" id="SSF46785">
    <property type="entry name" value="Winged helix' DNA-binding domain"/>
    <property type="match status" value="1"/>
</dbReference>
<dbReference type="PRINTS" id="PR00039">
    <property type="entry name" value="HTHLYSR"/>
</dbReference>
<dbReference type="AlphaFoldDB" id="A0A7V7VW72"/>
<dbReference type="Pfam" id="PF00126">
    <property type="entry name" value="HTH_1"/>
    <property type="match status" value="1"/>
</dbReference>
<keyword evidence="3" id="KW-0238">DNA-binding</keyword>
<keyword evidence="2" id="KW-0805">Transcription regulation</keyword>